<organism evidence="2 3">
    <name type="scientific">Candidatus Methylomirabilis tolerans</name>
    <dbReference type="NCBI Taxonomy" id="3123416"/>
    <lineage>
        <taxon>Bacteria</taxon>
        <taxon>Candidatus Methylomirabilota</taxon>
        <taxon>Candidatus Methylomirabilia</taxon>
        <taxon>Candidatus Methylomirabilales</taxon>
        <taxon>Candidatus Methylomirabilaceae</taxon>
        <taxon>Candidatus Methylomirabilis</taxon>
    </lineage>
</organism>
<dbReference type="InterPro" id="IPR048911">
    <property type="entry name" value="Bflower"/>
</dbReference>
<evidence type="ECO:0000259" key="1">
    <source>
        <dbReference type="Pfam" id="PF21784"/>
    </source>
</evidence>
<reference evidence="2 3" key="1">
    <citation type="journal article" date="2021" name="bioRxiv">
        <title>Unraveling nitrogen, sulfur and carbon metabolic pathways and microbial community transcriptional responses to substrate deprivation and toxicity stresses in a bioreactor mimicking anoxic brackish coastal sediment conditions.</title>
        <authorList>
            <person name="Martins P.D."/>
            <person name="Echeveste M.J."/>
            <person name="Arshad A."/>
            <person name="Kurth J."/>
            <person name="Ouboter H."/>
            <person name="Jetten M.S.M."/>
            <person name="Welte C.U."/>
        </authorList>
    </citation>
    <scope>NUCLEOTIDE SEQUENCE [LARGE SCALE GENOMIC DNA]</scope>
    <source>
        <strain evidence="2">MAG_38</strain>
    </source>
</reference>
<sequence length="118" mass="12998">MQPIYARNGQTVGWLSDDGVIYDRNNRYRAFIQNGAVYTYQGRHLGVLDRGFFRDRQGHAVTFMDGAEGGPLPPIPAIAPIPPIPPISPIPPIPPIAPIAPIGSFSWSQQEWEGFLNS</sequence>
<evidence type="ECO:0000313" key="2">
    <source>
        <dbReference type="EMBL" id="MBZ0160574.1"/>
    </source>
</evidence>
<dbReference type="AlphaFoldDB" id="A0AAJ1ETW6"/>
<comment type="caution">
    <text evidence="2">The sequence shown here is derived from an EMBL/GenBank/DDBJ whole genome shotgun (WGS) entry which is preliminary data.</text>
</comment>
<dbReference type="EMBL" id="JAIOIU010000133">
    <property type="protein sequence ID" value="MBZ0160574.1"/>
    <property type="molecule type" value="Genomic_DNA"/>
</dbReference>
<dbReference type="Pfam" id="PF21784">
    <property type="entry name" value="Bflower"/>
    <property type="match status" value="1"/>
</dbReference>
<protein>
    <recommendedName>
        <fullName evidence="1">4-fold beta flower domain-containing protein</fullName>
    </recommendedName>
</protein>
<evidence type="ECO:0000313" key="3">
    <source>
        <dbReference type="Proteomes" id="UP001197609"/>
    </source>
</evidence>
<accession>A0AAJ1ETW6</accession>
<name>A0AAJ1ETW6_9BACT</name>
<dbReference type="Proteomes" id="UP001197609">
    <property type="component" value="Unassembled WGS sequence"/>
</dbReference>
<gene>
    <name evidence="2" type="ORF">K8G79_10645</name>
</gene>
<feature type="domain" description="4-fold beta flower" evidence="1">
    <location>
        <begin position="2"/>
        <end position="116"/>
    </location>
</feature>
<proteinExistence type="predicted"/>